<reference evidence="1 2" key="1">
    <citation type="submission" date="2016-07" db="EMBL/GenBank/DDBJ databases">
        <title>Pervasive Adenine N6-methylation of Active Genes in Fungi.</title>
        <authorList>
            <consortium name="DOE Joint Genome Institute"/>
            <person name="Mondo S.J."/>
            <person name="Dannebaum R.O."/>
            <person name="Kuo R.C."/>
            <person name="Labutti K."/>
            <person name="Haridas S."/>
            <person name="Kuo A."/>
            <person name="Salamov A."/>
            <person name="Ahrendt S.R."/>
            <person name="Lipzen A."/>
            <person name="Sullivan W."/>
            <person name="Andreopoulos W.B."/>
            <person name="Clum A."/>
            <person name="Lindquist E."/>
            <person name="Daum C."/>
            <person name="Ramamoorthy G.K."/>
            <person name="Gryganskyi A."/>
            <person name="Culley D."/>
            <person name="Magnuson J.K."/>
            <person name="James T.Y."/>
            <person name="O'Malley M.A."/>
            <person name="Stajich J.E."/>
            <person name="Spatafora J.W."/>
            <person name="Visel A."/>
            <person name="Grigoriev I.V."/>
        </authorList>
    </citation>
    <scope>NUCLEOTIDE SEQUENCE [LARGE SCALE GENOMIC DNA]</scope>
    <source>
        <strain evidence="1 2">PL171</strain>
    </source>
</reference>
<protein>
    <recommendedName>
        <fullName evidence="3">Ankyrin repeat-containing domain protein</fullName>
    </recommendedName>
</protein>
<sequence length="705" mass="79458">MSAALSPSSDSPPPLVFDLAEAIAVYVLRLQAVATLWQDPQAIAQPLNVVSRVTSPNLTKAALVQLPHVDLDFASVELGDVALLEFMYTWSNNRSDPKARPLQFKTSGSHGAIDRASAKGFVPVLAWWIKHSSDLFCDWTEAAIDEASANGDLKTLNWWFHKSGIPHADLKYSVTAMDQASGNGMDHVLEWWLKRSGLRRNQLKYSERAMGLAAANGHWTTLAWWMHSRLEVKARDVLDYAASMDRMDVLEWCLLQPKIVRQVWFGRSRDVPDLVTGAIERGNRELLVWFSGVEELHGRWDLQCWSAASMAAAKMGDLTTLRWFFKQGWLLGSKDQLINLAAASGNIRVLDWLDRNIGHGIWMNTWVDTDGFIDATNNGFISVLDWLLEHGYTPDTNGCYYSYASGKGQVEALEWWSKYEGEFGQEQVVDAISCASARDDNLQVLDWWLRSGLLTPEVLDEVGVYDFLSSFGKRGKLETIRWWVEQAGPDYSYLLIGDAITSASTTGQMNVLEYCMEKCGPLQGDDVRYAIAAASRAGRVDVLEWWRTCGDASESDFVAAFSESWYHSPHSMLWWTQVFGLTWKALKEAGNQPGLFYPSTLSMYIAFGQGLVPAKLPRTQMKALVQRLCETGDLCHLRYLFQSRSNIAFDAHGALLKASQHKQLNVLKWWKLAGLPIVPPSPEEYDKLESHIQSWWLRTGLVRWA</sequence>
<dbReference type="Gene3D" id="1.25.40.20">
    <property type="entry name" value="Ankyrin repeat-containing domain"/>
    <property type="match status" value="1"/>
</dbReference>
<dbReference type="PANTHER" id="PTHR46586:SF3">
    <property type="entry name" value="ANKYRIN REPEAT-CONTAINING PROTEIN"/>
    <property type="match status" value="1"/>
</dbReference>
<dbReference type="InterPro" id="IPR036770">
    <property type="entry name" value="Ankyrin_rpt-contain_sf"/>
</dbReference>
<proteinExistence type="predicted"/>
<keyword evidence="2" id="KW-1185">Reference proteome</keyword>
<gene>
    <name evidence="1" type="ORF">BCR44DRAFT_74309</name>
</gene>
<dbReference type="Proteomes" id="UP000193411">
    <property type="component" value="Unassembled WGS sequence"/>
</dbReference>
<accession>A0A1Y2HGQ3</accession>
<organism evidence="1 2">
    <name type="scientific">Catenaria anguillulae PL171</name>
    <dbReference type="NCBI Taxonomy" id="765915"/>
    <lineage>
        <taxon>Eukaryota</taxon>
        <taxon>Fungi</taxon>
        <taxon>Fungi incertae sedis</taxon>
        <taxon>Blastocladiomycota</taxon>
        <taxon>Blastocladiomycetes</taxon>
        <taxon>Blastocladiales</taxon>
        <taxon>Catenariaceae</taxon>
        <taxon>Catenaria</taxon>
    </lineage>
</organism>
<dbReference type="SUPFAM" id="SSF140860">
    <property type="entry name" value="Pseudo ankyrin repeat-like"/>
    <property type="match status" value="1"/>
</dbReference>
<evidence type="ECO:0000313" key="1">
    <source>
        <dbReference type="EMBL" id="ORZ33778.1"/>
    </source>
</evidence>
<dbReference type="EMBL" id="MCFL01000033">
    <property type="protein sequence ID" value="ORZ33778.1"/>
    <property type="molecule type" value="Genomic_DNA"/>
</dbReference>
<evidence type="ECO:0008006" key="3">
    <source>
        <dbReference type="Google" id="ProtNLM"/>
    </source>
</evidence>
<name>A0A1Y2HGQ3_9FUNG</name>
<dbReference type="InterPro" id="IPR052050">
    <property type="entry name" value="SecEffector_AnkRepeat"/>
</dbReference>
<dbReference type="SUPFAM" id="SSF48403">
    <property type="entry name" value="Ankyrin repeat"/>
    <property type="match status" value="1"/>
</dbReference>
<dbReference type="PANTHER" id="PTHR46586">
    <property type="entry name" value="ANKYRIN REPEAT-CONTAINING PROTEIN"/>
    <property type="match status" value="1"/>
</dbReference>
<comment type="caution">
    <text evidence="1">The sequence shown here is derived from an EMBL/GenBank/DDBJ whole genome shotgun (WGS) entry which is preliminary data.</text>
</comment>
<dbReference type="OrthoDB" id="543798at2759"/>
<evidence type="ECO:0000313" key="2">
    <source>
        <dbReference type="Proteomes" id="UP000193411"/>
    </source>
</evidence>
<dbReference type="AlphaFoldDB" id="A0A1Y2HGQ3"/>